<evidence type="ECO:0000313" key="5">
    <source>
        <dbReference type="Proteomes" id="UP000588112"/>
    </source>
</evidence>
<evidence type="ECO:0000256" key="2">
    <source>
        <dbReference type="ARBA" id="ARBA00022553"/>
    </source>
</evidence>
<dbReference type="InterPro" id="IPR006162">
    <property type="entry name" value="Ppantetheine_attach_site"/>
</dbReference>
<dbReference type="PROSITE" id="PS00012">
    <property type="entry name" value="PHOSPHOPANTETHEINE"/>
    <property type="match status" value="1"/>
</dbReference>
<protein>
    <submittedName>
        <fullName evidence="4">Acyl carrier protein</fullName>
    </submittedName>
</protein>
<dbReference type="SUPFAM" id="SSF47336">
    <property type="entry name" value="ACP-like"/>
    <property type="match status" value="1"/>
</dbReference>
<organism evidence="4 5">
    <name type="scientific">Sphaerisporangium krabiense</name>
    <dbReference type="NCBI Taxonomy" id="763782"/>
    <lineage>
        <taxon>Bacteria</taxon>
        <taxon>Bacillati</taxon>
        <taxon>Actinomycetota</taxon>
        <taxon>Actinomycetes</taxon>
        <taxon>Streptosporangiales</taxon>
        <taxon>Streptosporangiaceae</taxon>
        <taxon>Sphaerisporangium</taxon>
    </lineage>
</organism>
<proteinExistence type="predicted"/>
<dbReference type="PROSITE" id="PS50075">
    <property type="entry name" value="CARRIER"/>
    <property type="match status" value="1"/>
</dbReference>
<sequence>MNDRFVDVLVPHLTFLGDRPLTEDDRLADLGLDSMHAIDLLFDLEDGLGVTLPDEELNATTFASAGTLWEAVRRTAESQGSPIDGRATA</sequence>
<dbReference type="Proteomes" id="UP000588112">
    <property type="component" value="Unassembled WGS sequence"/>
</dbReference>
<comment type="caution">
    <text evidence="4">The sequence shown here is derived from an EMBL/GenBank/DDBJ whole genome shotgun (WGS) entry which is preliminary data.</text>
</comment>
<dbReference type="InterPro" id="IPR036736">
    <property type="entry name" value="ACP-like_sf"/>
</dbReference>
<dbReference type="RefSeq" id="WP_184612845.1">
    <property type="nucleotide sequence ID" value="NZ_BOOS01000064.1"/>
</dbReference>
<gene>
    <name evidence="4" type="ORF">BJ981_004006</name>
</gene>
<name>A0A7W8Z6J6_9ACTN</name>
<dbReference type="InterPro" id="IPR009081">
    <property type="entry name" value="PP-bd_ACP"/>
</dbReference>
<reference evidence="4 5" key="1">
    <citation type="submission" date="2020-08" db="EMBL/GenBank/DDBJ databases">
        <title>Sequencing the genomes of 1000 actinobacteria strains.</title>
        <authorList>
            <person name="Klenk H.-P."/>
        </authorList>
    </citation>
    <scope>NUCLEOTIDE SEQUENCE [LARGE SCALE GENOMIC DNA]</scope>
    <source>
        <strain evidence="4 5">DSM 45790</strain>
    </source>
</reference>
<evidence type="ECO:0000256" key="1">
    <source>
        <dbReference type="ARBA" id="ARBA00022450"/>
    </source>
</evidence>
<accession>A0A7W8Z6J6</accession>
<dbReference type="EMBL" id="JACHBR010000001">
    <property type="protein sequence ID" value="MBB5628307.1"/>
    <property type="molecule type" value="Genomic_DNA"/>
</dbReference>
<evidence type="ECO:0000259" key="3">
    <source>
        <dbReference type="PROSITE" id="PS50075"/>
    </source>
</evidence>
<dbReference type="Gene3D" id="1.10.1200.10">
    <property type="entry name" value="ACP-like"/>
    <property type="match status" value="1"/>
</dbReference>
<feature type="domain" description="Carrier" evidence="3">
    <location>
        <begin position="1"/>
        <end position="76"/>
    </location>
</feature>
<dbReference type="AlphaFoldDB" id="A0A7W8Z6J6"/>
<keyword evidence="5" id="KW-1185">Reference proteome</keyword>
<evidence type="ECO:0000313" key="4">
    <source>
        <dbReference type="EMBL" id="MBB5628307.1"/>
    </source>
</evidence>
<keyword evidence="1" id="KW-0596">Phosphopantetheine</keyword>
<keyword evidence="2" id="KW-0597">Phosphoprotein</keyword>
<dbReference type="Pfam" id="PF00550">
    <property type="entry name" value="PP-binding"/>
    <property type="match status" value="1"/>
</dbReference>